<proteinExistence type="predicted"/>
<dbReference type="PANTHER" id="PTHR31639:SF237">
    <property type="entry name" value="F-BOX DOMAIN-CONTAINING PROTEIN"/>
    <property type="match status" value="1"/>
</dbReference>
<dbReference type="InterPro" id="IPR006566">
    <property type="entry name" value="FBD"/>
</dbReference>
<organism evidence="2">
    <name type="scientific">Daucus carota subsp. sativus</name>
    <name type="common">Carrot</name>
    <dbReference type="NCBI Taxonomy" id="79200"/>
    <lineage>
        <taxon>Eukaryota</taxon>
        <taxon>Viridiplantae</taxon>
        <taxon>Streptophyta</taxon>
        <taxon>Embryophyta</taxon>
        <taxon>Tracheophyta</taxon>
        <taxon>Spermatophyta</taxon>
        <taxon>Magnoliopsida</taxon>
        <taxon>eudicotyledons</taxon>
        <taxon>Gunneridae</taxon>
        <taxon>Pentapetalae</taxon>
        <taxon>asterids</taxon>
        <taxon>campanulids</taxon>
        <taxon>Apiales</taxon>
        <taxon>Apiaceae</taxon>
        <taxon>Apioideae</taxon>
        <taxon>Scandiceae</taxon>
        <taxon>Daucinae</taxon>
        <taxon>Daucus</taxon>
        <taxon>Daucus sect. Daucus</taxon>
    </lineage>
</organism>
<dbReference type="Gene3D" id="3.80.10.10">
    <property type="entry name" value="Ribonuclease Inhibitor"/>
    <property type="match status" value="2"/>
</dbReference>
<dbReference type="SMART" id="SM00256">
    <property type="entry name" value="FBOX"/>
    <property type="match status" value="2"/>
</dbReference>
<dbReference type="SUPFAM" id="SSF81383">
    <property type="entry name" value="F-box domain"/>
    <property type="match status" value="2"/>
</dbReference>
<feature type="domain" description="F-box" evidence="1">
    <location>
        <begin position="240"/>
        <end position="274"/>
    </location>
</feature>
<dbReference type="PANTHER" id="PTHR31639">
    <property type="entry name" value="F-BOX PROTEIN-LIKE"/>
    <property type="match status" value="1"/>
</dbReference>
<sequence length="615" mass="70585">MGKCSRKDNNISDLPPNIIEKILTKIRIRDAVKTSILSTKWRYQWTAMTLLVFDEIPDGSLDDQKAAEIRLANFVTQFLLLHDGPFHKFKVTTSYLRMSTDIDQWLRVISRKDIEELILGENWNCINSIPTPSHLFSCQGLTRLKLCKFVVKPPLKFQGFPCLKYLNLVHCTAALEFIENLLSSCPLLEKFKLITADKLALTVRAPNLKHLFAAGYLRDLYLEHTPVLGFYKMGKCLRKDNNISDLPQNIIEKILTKIPIRDAVKTSILSPKWRYQWTAMTLLVFDEIPDGSLDDQKAAEIRLANFVTQFLLLHDGPIHKFKVTTSKLRMFTDIDQWLRAISRKDIEELSLGGNWICINSIPTPSHLFSCQGLTRLKLCKFVVKPPLKFQGFPCLKYLNLIHCTVSREVIENLISGCPLLEEFKFQNMDELVLSVRAPNMKHLIVDGNFRDVYLEYIPLLVSLSIIFFKTWEDGILVKVPLTYDSVKFIELGGINFEDMNAVLYALNLILKSPNIEELQISEASKNVHRKAAGLDFWEKQCPSDFTFKHLKVVKMTEVSREHEIEFLKFVLGRSPVLQMMNVSPPDSCRGRMSMVNKVLSLGKAFPNVEIKFLDP</sequence>
<comment type="caution">
    <text evidence="2">The sequence shown here is derived from an EMBL/GenBank/DDBJ whole genome shotgun (WGS) entry which is preliminary data.</text>
</comment>
<dbReference type="InterPro" id="IPR053781">
    <property type="entry name" value="F-box_AtFBL13-like"/>
</dbReference>
<protein>
    <recommendedName>
        <fullName evidence="1">F-box domain-containing protein</fullName>
    </recommendedName>
</protein>
<dbReference type="InterPro" id="IPR032675">
    <property type="entry name" value="LRR_dom_sf"/>
</dbReference>
<dbReference type="SMART" id="SM00579">
    <property type="entry name" value="FBD"/>
    <property type="match status" value="1"/>
</dbReference>
<dbReference type="CDD" id="cd22160">
    <property type="entry name" value="F-box_AtFBL13-like"/>
    <property type="match status" value="2"/>
</dbReference>
<dbReference type="AlphaFoldDB" id="A0A166F4R4"/>
<reference evidence="2" key="1">
    <citation type="journal article" date="2016" name="Nat. Genet.">
        <title>A high-quality carrot genome assembly provides new insights into carotenoid accumulation and asterid genome evolution.</title>
        <authorList>
            <person name="Iorizzo M."/>
            <person name="Ellison S."/>
            <person name="Senalik D."/>
            <person name="Zeng P."/>
            <person name="Satapoomin P."/>
            <person name="Huang J."/>
            <person name="Bowman M."/>
            <person name="Iovene M."/>
            <person name="Sanseverino W."/>
            <person name="Cavagnaro P."/>
            <person name="Yildiz M."/>
            <person name="Macko-Podgorni A."/>
            <person name="Moranska E."/>
            <person name="Grzebelus E."/>
            <person name="Grzebelus D."/>
            <person name="Ashrafi H."/>
            <person name="Zheng Z."/>
            <person name="Cheng S."/>
            <person name="Spooner D."/>
            <person name="Van Deynze A."/>
            <person name="Simon P."/>
        </authorList>
    </citation>
    <scope>NUCLEOTIDE SEQUENCE [LARGE SCALE GENOMIC DNA]</scope>
    <source>
        <tissue evidence="2">Leaf</tissue>
    </source>
</reference>
<evidence type="ECO:0000259" key="1">
    <source>
        <dbReference type="PROSITE" id="PS50181"/>
    </source>
</evidence>
<dbReference type="OMA" id="VEETWTI"/>
<dbReference type="Gramene" id="KZN07342">
    <property type="protein sequence ID" value="KZN07342"/>
    <property type="gene ID" value="DCAR_008179"/>
</dbReference>
<dbReference type="Pfam" id="PF24758">
    <property type="entry name" value="LRR_At5g56370"/>
    <property type="match status" value="2"/>
</dbReference>
<dbReference type="InterPro" id="IPR001810">
    <property type="entry name" value="F-box_dom"/>
</dbReference>
<evidence type="ECO:0000313" key="2">
    <source>
        <dbReference type="EMBL" id="KZN07342.1"/>
    </source>
</evidence>
<dbReference type="SUPFAM" id="SSF52047">
    <property type="entry name" value="RNI-like"/>
    <property type="match status" value="2"/>
</dbReference>
<dbReference type="InterPro" id="IPR055411">
    <property type="entry name" value="LRR_FXL15/At3g58940/PEG3-like"/>
</dbReference>
<dbReference type="EMBL" id="LNRQ01000002">
    <property type="protein sequence ID" value="KZN07342.1"/>
    <property type="molecule type" value="Genomic_DNA"/>
</dbReference>
<dbReference type="PROSITE" id="PS50181">
    <property type="entry name" value="FBOX"/>
    <property type="match status" value="2"/>
</dbReference>
<name>A0A166F4R4_DAUCS</name>
<dbReference type="InterPro" id="IPR036047">
    <property type="entry name" value="F-box-like_dom_sf"/>
</dbReference>
<feature type="domain" description="F-box" evidence="1">
    <location>
        <begin position="8"/>
        <end position="42"/>
    </location>
</feature>
<dbReference type="Pfam" id="PF00646">
    <property type="entry name" value="F-box"/>
    <property type="match status" value="2"/>
</dbReference>
<dbReference type="STRING" id="79200.A0A166F4R4"/>
<accession>A0A166F4R4</accession>
<gene>
    <name evidence="2" type="ORF">DCAR_008179</name>
</gene>